<dbReference type="EC" id="3.5.1.16" evidence="11"/>
<protein>
    <submittedName>
        <fullName evidence="11">Acetylornithine deacetylase</fullName>
        <ecNumber evidence="11">3.5.1.16</ecNumber>
    </submittedName>
</protein>
<gene>
    <name evidence="11" type="primary">argE</name>
    <name evidence="11" type="ORF">GL279_16115</name>
</gene>
<evidence type="ECO:0000256" key="1">
    <source>
        <dbReference type="ARBA" id="ARBA00001947"/>
    </source>
</evidence>
<evidence type="ECO:0000313" key="11">
    <source>
        <dbReference type="EMBL" id="MTH36125.1"/>
    </source>
</evidence>
<dbReference type="RefSeq" id="WP_155065631.1">
    <property type="nucleotide sequence ID" value="NZ_WMIF01000029.1"/>
</dbReference>
<keyword evidence="9" id="KW-0170">Cobalt</keyword>
<sequence>MTPEAILADLVACADLPGASNARIADCVLGHLRRAGLDPVVLPGPEGDRVNILASIGPRDLPGMILSGHMDVVPTEGQVWSSDPFRLTAREGRLQGRGTADMKGFLACMLAAVPDFQSAGLARPVHLAFSYDEEIGCRGVGHMIAALPGLVAPPMGCIVGEPSDMRPVLSHKGKQSTRLVMTGRAAHSSRPEAGVNANYAGAEMLLAIRDLNAALAAEGPFDPRFDPPHSTVVAGVVRGGTAVNIIPDRCEIQMEVRSIPGQAAAEVTARVLRRLAALVPAGAALSVAHEELSAYPALPPAEDAALAGLLQRLTEQQALGSVSYGTEAGLFHAAGIPAIICGPGSIDRAHRPDEYILPGELAACMAMLRGLAAELAG</sequence>
<keyword evidence="5" id="KW-0028">Amino-acid biosynthesis</keyword>
<dbReference type="Pfam" id="PF01546">
    <property type="entry name" value="Peptidase_M20"/>
    <property type="match status" value="1"/>
</dbReference>
<keyword evidence="7 11" id="KW-0378">Hydrolase</keyword>
<dbReference type="InterPro" id="IPR001261">
    <property type="entry name" value="ArgE/DapE_CS"/>
</dbReference>
<dbReference type="GO" id="GO:0006526">
    <property type="term" value="P:L-arginine biosynthetic process"/>
    <property type="evidence" value="ECO:0007669"/>
    <property type="project" value="UniProtKB-KW"/>
</dbReference>
<evidence type="ECO:0000256" key="5">
    <source>
        <dbReference type="ARBA" id="ARBA00022605"/>
    </source>
</evidence>
<dbReference type="NCBIfam" id="TIGR01892">
    <property type="entry name" value="AcOrn-deacetyl"/>
    <property type="match status" value="1"/>
</dbReference>
<evidence type="ECO:0000256" key="7">
    <source>
        <dbReference type="ARBA" id="ARBA00022801"/>
    </source>
</evidence>
<evidence type="ECO:0000259" key="10">
    <source>
        <dbReference type="Pfam" id="PF07687"/>
    </source>
</evidence>
<evidence type="ECO:0000256" key="6">
    <source>
        <dbReference type="ARBA" id="ARBA00022723"/>
    </source>
</evidence>
<feature type="domain" description="Peptidase M20 dimerisation" evidence="10">
    <location>
        <begin position="170"/>
        <end position="280"/>
    </location>
</feature>
<dbReference type="PROSITE" id="PS00759">
    <property type="entry name" value="ARGE_DAPE_CPG2_2"/>
    <property type="match status" value="1"/>
</dbReference>
<dbReference type="InterPro" id="IPR036264">
    <property type="entry name" value="Bact_exopeptidase_dim_dom"/>
</dbReference>
<evidence type="ECO:0000256" key="9">
    <source>
        <dbReference type="ARBA" id="ARBA00023285"/>
    </source>
</evidence>
<accession>A0A844H7R8</accession>
<evidence type="ECO:0000256" key="4">
    <source>
        <dbReference type="ARBA" id="ARBA00022571"/>
    </source>
</evidence>
<comment type="cofactor">
    <cofactor evidence="1">
        <name>Zn(2+)</name>
        <dbReference type="ChEBI" id="CHEBI:29105"/>
    </cofactor>
</comment>
<dbReference type="InterPro" id="IPR010169">
    <property type="entry name" value="AcOrn-deacetyl"/>
</dbReference>
<dbReference type="Gene3D" id="3.40.630.10">
    <property type="entry name" value="Zn peptidases"/>
    <property type="match status" value="1"/>
</dbReference>
<dbReference type="Gene3D" id="3.30.70.360">
    <property type="match status" value="1"/>
</dbReference>
<proteinExistence type="inferred from homology"/>
<dbReference type="OrthoDB" id="9809784at2"/>
<evidence type="ECO:0000256" key="3">
    <source>
        <dbReference type="ARBA" id="ARBA00022490"/>
    </source>
</evidence>
<comment type="caution">
    <text evidence="11">The sequence shown here is derived from an EMBL/GenBank/DDBJ whole genome shotgun (WGS) entry which is preliminary data.</text>
</comment>
<dbReference type="GO" id="GO:0046872">
    <property type="term" value="F:metal ion binding"/>
    <property type="evidence" value="ECO:0007669"/>
    <property type="project" value="UniProtKB-KW"/>
</dbReference>
<dbReference type="InterPro" id="IPR050072">
    <property type="entry name" value="Peptidase_M20A"/>
</dbReference>
<keyword evidence="6" id="KW-0479">Metal-binding</keyword>
<evidence type="ECO:0000256" key="2">
    <source>
        <dbReference type="ARBA" id="ARBA00005691"/>
    </source>
</evidence>
<dbReference type="SUPFAM" id="SSF55031">
    <property type="entry name" value="Bacterial exopeptidase dimerisation domain"/>
    <property type="match status" value="1"/>
</dbReference>
<reference evidence="11 12" key="1">
    <citation type="submission" date="2019-11" db="EMBL/GenBank/DDBJ databases">
        <authorList>
            <person name="Dong K."/>
        </authorList>
    </citation>
    <scope>NUCLEOTIDE SEQUENCE [LARGE SCALE GENOMIC DNA]</scope>
    <source>
        <strain evidence="11 12">JCM 17370</strain>
    </source>
</reference>
<comment type="similarity">
    <text evidence="2">Belongs to the peptidase M20A family. ArgE subfamily.</text>
</comment>
<evidence type="ECO:0000313" key="12">
    <source>
        <dbReference type="Proteomes" id="UP000442533"/>
    </source>
</evidence>
<dbReference type="PANTHER" id="PTHR43808">
    <property type="entry name" value="ACETYLORNITHINE DEACETYLASE"/>
    <property type="match status" value="1"/>
</dbReference>
<keyword evidence="8" id="KW-0862">Zinc</keyword>
<dbReference type="GO" id="GO:0008777">
    <property type="term" value="F:acetylornithine deacetylase activity"/>
    <property type="evidence" value="ECO:0007669"/>
    <property type="project" value="UniProtKB-EC"/>
</dbReference>
<dbReference type="InterPro" id="IPR002933">
    <property type="entry name" value="Peptidase_M20"/>
</dbReference>
<dbReference type="PANTHER" id="PTHR43808:SF31">
    <property type="entry name" value="N-ACETYL-L-CITRULLINE DEACETYLASE"/>
    <property type="match status" value="1"/>
</dbReference>
<evidence type="ECO:0000256" key="8">
    <source>
        <dbReference type="ARBA" id="ARBA00022833"/>
    </source>
</evidence>
<organism evidence="11 12">
    <name type="scientific">Paracoccus limosus</name>
    <dbReference type="NCBI Taxonomy" id="913252"/>
    <lineage>
        <taxon>Bacteria</taxon>
        <taxon>Pseudomonadati</taxon>
        <taxon>Pseudomonadota</taxon>
        <taxon>Alphaproteobacteria</taxon>
        <taxon>Rhodobacterales</taxon>
        <taxon>Paracoccaceae</taxon>
        <taxon>Paracoccus</taxon>
    </lineage>
</organism>
<dbReference type="SUPFAM" id="SSF53187">
    <property type="entry name" value="Zn-dependent exopeptidases"/>
    <property type="match status" value="1"/>
</dbReference>
<dbReference type="EMBL" id="WMIF01000029">
    <property type="protein sequence ID" value="MTH36125.1"/>
    <property type="molecule type" value="Genomic_DNA"/>
</dbReference>
<name>A0A844H7R8_9RHOB</name>
<dbReference type="AlphaFoldDB" id="A0A844H7R8"/>
<keyword evidence="3" id="KW-0963">Cytoplasm</keyword>
<keyword evidence="4" id="KW-0055">Arginine biosynthesis</keyword>
<dbReference type="CDD" id="cd03894">
    <property type="entry name" value="M20_ArgE"/>
    <property type="match status" value="1"/>
</dbReference>
<dbReference type="NCBIfam" id="NF005710">
    <property type="entry name" value="PRK07522.1"/>
    <property type="match status" value="1"/>
</dbReference>
<dbReference type="InterPro" id="IPR011650">
    <property type="entry name" value="Peptidase_M20_dimer"/>
</dbReference>
<keyword evidence="12" id="KW-1185">Reference proteome</keyword>
<dbReference type="Proteomes" id="UP000442533">
    <property type="component" value="Unassembled WGS sequence"/>
</dbReference>
<dbReference type="Pfam" id="PF07687">
    <property type="entry name" value="M20_dimer"/>
    <property type="match status" value="1"/>
</dbReference>